<protein>
    <submittedName>
        <fullName evidence="1">Uncharacterized protein</fullName>
    </submittedName>
</protein>
<sequence length="121" mass="13396">MKNLAFLFFLAFGVTFANNTNPTTQNEVKVGDELVINKQNPDKFNHVDFPRLNFIVKRGGLANYNSVDGHVVLVKNVETNANGETKVTLESKNGKKFFGFLNSVDADYNKALNAGELSVIK</sequence>
<proteinExistence type="predicted"/>
<keyword evidence="2" id="KW-1185">Reference proteome</keyword>
<comment type="caution">
    <text evidence="1">The sequence shown here is derived from an EMBL/GenBank/DDBJ whole genome shotgun (WGS) entry which is preliminary data.</text>
</comment>
<accession>A0ACC5UA37</accession>
<evidence type="ECO:0000313" key="2">
    <source>
        <dbReference type="Proteomes" id="UP001647509"/>
    </source>
</evidence>
<dbReference type="EMBL" id="JAHKPD010000016">
    <property type="protein sequence ID" value="MBU2951192.1"/>
    <property type="molecule type" value="Genomic_DNA"/>
</dbReference>
<evidence type="ECO:0000313" key="1">
    <source>
        <dbReference type="EMBL" id="MBU2951192.1"/>
    </source>
</evidence>
<reference evidence="1" key="1">
    <citation type="submission" date="2021-05" db="EMBL/GenBank/DDBJ databases">
        <title>Draft genomes of bacteria isolated from model marine particles.</title>
        <authorList>
            <person name="Datta M.S."/>
            <person name="Schwartzman J.A."/>
            <person name="Enke T.N."/>
            <person name="Saavedra J."/>
            <person name="Cermak N."/>
            <person name="Cordero O.X."/>
        </authorList>
    </citation>
    <scope>NUCLEOTIDE SEQUENCE</scope>
    <source>
        <strain evidence="1">I2M19</strain>
    </source>
</reference>
<dbReference type="Proteomes" id="UP001647509">
    <property type="component" value="Unassembled WGS sequence"/>
</dbReference>
<organism evidence="1 2">
    <name type="scientific">Pseudotamlana agarivorans</name>
    <dbReference type="NCBI Taxonomy" id="481183"/>
    <lineage>
        <taxon>Bacteria</taxon>
        <taxon>Pseudomonadati</taxon>
        <taxon>Bacteroidota</taxon>
        <taxon>Flavobacteriia</taxon>
        <taxon>Flavobacteriales</taxon>
        <taxon>Flavobacteriaceae</taxon>
        <taxon>Pseudotamlana</taxon>
    </lineage>
</organism>
<name>A0ACC5UA37_9FLAO</name>
<gene>
    <name evidence="1" type="ORF">KO493_10835</name>
</gene>